<accession>A0A817BUE8</accession>
<protein>
    <submittedName>
        <fullName evidence="1">(rape) hypothetical protein</fullName>
    </submittedName>
</protein>
<organism evidence="1">
    <name type="scientific">Brassica napus</name>
    <name type="common">Rape</name>
    <dbReference type="NCBI Taxonomy" id="3708"/>
    <lineage>
        <taxon>Eukaryota</taxon>
        <taxon>Viridiplantae</taxon>
        <taxon>Streptophyta</taxon>
        <taxon>Embryophyta</taxon>
        <taxon>Tracheophyta</taxon>
        <taxon>Spermatophyta</taxon>
        <taxon>Magnoliopsida</taxon>
        <taxon>eudicotyledons</taxon>
        <taxon>Gunneridae</taxon>
        <taxon>Pentapetalae</taxon>
        <taxon>rosids</taxon>
        <taxon>malvids</taxon>
        <taxon>Brassicales</taxon>
        <taxon>Brassicaceae</taxon>
        <taxon>Brassiceae</taxon>
        <taxon>Brassica</taxon>
    </lineage>
</organism>
<dbReference type="Proteomes" id="UP001295469">
    <property type="component" value="Chromosome A10"/>
</dbReference>
<reference evidence="1" key="1">
    <citation type="submission" date="2021-01" db="EMBL/GenBank/DDBJ databases">
        <authorList>
            <consortium name="Genoscope - CEA"/>
            <person name="William W."/>
        </authorList>
    </citation>
    <scope>NUCLEOTIDE SEQUENCE</scope>
</reference>
<name>A0A817BUE8_BRANA</name>
<sequence>VTEVTTRVGTSQNDGAISIMERFTSTFVSKAVWNRIPSSPSLIHKIDTRKASRFVSKIDFGSGQVSSFTFYF</sequence>
<proteinExistence type="predicted"/>
<feature type="non-terminal residue" evidence="1">
    <location>
        <position position="72"/>
    </location>
</feature>
<gene>
    <name evidence="1" type="ORF">DARMORV10_A10P32070.1</name>
</gene>
<evidence type="ECO:0000313" key="1">
    <source>
        <dbReference type="EMBL" id="CAF2361536.1"/>
    </source>
</evidence>
<dbReference type="AlphaFoldDB" id="A0A817BUE8"/>
<dbReference type="EMBL" id="HG994364">
    <property type="protein sequence ID" value="CAF2361536.1"/>
    <property type="molecule type" value="Genomic_DNA"/>
</dbReference>